<evidence type="ECO:0000259" key="1">
    <source>
        <dbReference type="Pfam" id="PF08241"/>
    </source>
</evidence>
<dbReference type="Proteomes" id="UP000178570">
    <property type="component" value="Unassembled WGS sequence"/>
</dbReference>
<dbReference type="EMBL" id="MHHY01000004">
    <property type="protein sequence ID" value="OGY40821.1"/>
    <property type="molecule type" value="Genomic_DNA"/>
</dbReference>
<proteinExistence type="predicted"/>
<dbReference type="Pfam" id="PF08241">
    <property type="entry name" value="Methyltransf_11"/>
    <property type="match status" value="1"/>
</dbReference>
<evidence type="ECO:0000313" key="3">
    <source>
        <dbReference type="Proteomes" id="UP000178570"/>
    </source>
</evidence>
<dbReference type="STRING" id="1797529.A2570_00185"/>
<dbReference type="AlphaFoldDB" id="A0A1G1XLH3"/>
<dbReference type="Gene3D" id="3.40.50.150">
    <property type="entry name" value="Vaccinia Virus protein VP39"/>
    <property type="match status" value="1"/>
</dbReference>
<protein>
    <recommendedName>
        <fullName evidence="1">Methyltransferase type 11 domain-containing protein</fullName>
    </recommendedName>
</protein>
<dbReference type="CDD" id="cd02440">
    <property type="entry name" value="AdoMet_MTases"/>
    <property type="match status" value="1"/>
</dbReference>
<organism evidence="2 3">
    <name type="scientific">Candidatus Brennerbacteria bacterium RIFOXYD1_FULL_41_16</name>
    <dbReference type="NCBI Taxonomy" id="1797529"/>
    <lineage>
        <taxon>Bacteria</taxon>
        <taxon>Candidatus Brenneribacteriota</taxon>
    </lineage>
</organism>
<name>A0A1G1XLH3_9BACT</name>
<evidence type="ECO:0000313" key="2">
    <source>
        <dbReference type="EMBL" id="OGY40821.1"/>
    </source>
</evidence>
<dbReference type="GO" id="GO:0008757">
    <property type="term" value="F:S-adenosylmethionine-dependent methyltransferase activity"/>
    <property type="evidence" value="ECO:0007669"/>
    <property type="project" value="InterPro"/>
</dbReference>
<reference evidence="2 3" key="1">
    <citation type="journal article" date="2016" name="Nat. Commun.">
        <title>Thousands of microbial genomes shed light on interconnected biogeochemical processes in an aquifer system.</title>
        <authorList>
            <person name="Anantharaman K."/>
            <person name="Brown C.T."/>
            <person name="Hug L.A."/>
            <person name="Sharon I."/>
            <person name="Castelle C.J."/>
            <person name="Probst A.J."/>
            <person name="Thomas B.C."/>
            <person name="Singh A."/>
            <person name="Wilkins M.J."/>
            <person name="Karaoz U."/>
            <person name="Brodie E.L."/>
            <person name="Williams K.H."/>
            <person name="Hubbard S.S."/>
            <person name="Banfield J.F."/>
        </authorList>
    </citation>
    <scope>NUCLEOTIDE SEQUENCE [LARGE SCALE GENOMIC DNA]</scope>
</reference>
<gene>
    <name evidence="2" type="ORF">A2570_00185</name>
</gene>
<comment type="caution">
    <text evidence="2">The sequence shown here is derived from an EMBL/GenBank/DDBJ whole genome shotgun (WGS) entry which is preliminary data.</text>
</comment>
<dbReference type="InterPro" id="IPR013216">
    <property type="entry name" value="Methyltransf_11"/>
</dbReference>
<accession>A0A1G1XLH3</accession>
<dbReference type="SUPFAM" id="SSF53335">
    <property type="entry name" value="S-adenosyl-L-methionine-dependent methyltransferases"/>
    <property type="match status" value="1"/>
</dbReference>
<dbReference type="InterPro" id="IPR029063">
    <property type="entry name" value="SAM-dependent_MTases_sf"/>
</dbReference>
<sequence length="236" mass="28245">MRKILFLIKGFLQKLNFLYLKVYILKGFSYEKKIDYQKRFVDFKIKPDDKILDIGSGGEPFPYATHLADKYPQETQHRWNELETHGRQFVQADIEKLPFRDKEFDFVYCAHVLEHVGDAAQACDEIMRVGKRGYLETPTRMSDIMFNFVGKKDFHKWYVSQLGNTLIFHEYPDTEHRDTGSDDFYHFAHAKYPNGIRKMYRQNKDLFSNMFLWEGGFNYYVFDKQGDLIKSFVFRK</sequence>
<feature type="domain" description="Methyltransferase type 11" evidence="1">
    <location>
        <begin position="82"/>
        <end position="133"/>
    </location>
</feature>